<evidence type="ECO:0000256" key="11">
    <source>
        <dbReference type="RuleBase" id="RU361255"/>
    </source>
</evidence>
<evidence type="ECO:0000256" key="6">
    <source>
        <dbReference type="ARBA" id="ARBA00022630"/>
    </source>
</evidence>
<dbReference type="PROSITE" id="PS00911">
    <property type="entry name" value="DHODEHASE_1"/>
    <property type="match status" value="1"/>
</dbReference>
<reference evidence="14 15" key="1">
    <citation type="submission" date="2022-03" db="EMBL/GenBank/DDBJ databases">
        <authorList>
            <person name="Nunn A."/>
            <person name="Chopra R."/>
            <person name="Nunn A."/>
            <person name="Contreras Garrido A."/>
        </authorList>
    </citation>
    <scope>NUCLEOTIDE SEQUENCE [LARGE SCALE GENOMIC DNA]</scope>
</reference>
<dbReference type="GO" id="GO:0005743">
    <property type="term" value="C:mitochondrial inner membrane"/>
    <property type="evidence" value="ECO:0007669"/>
    <property type="project" value="UniProtKB-SubCell"/>
</dbReference>
<keyword evidence="9" id="KW-0472">Membrane</keyword>
<evidence type="ECO:0000259" key="13">
    <source>
        <dbReference type="Pfam" id="PF01180"/>
    </source>
</evidence>
<dbReference type="GO" id="GO:0106430">
    <property type="term" value="F:dihydroorotate dehydrogenase (quinone) activity"/>
    <property type="evidence" value="ECO:0007669"/>
    <property type="project" value="UniProtKB-EC"/>
</dbReference>
<sequence length="421" mass="44321">MAGRAATSSAKWAREFLFRRVSSNPLGAIRNCSSGPGASPAPKVPHFSKKGRILTGATIGLAIAGGAYVSTADEATFCGWLFSATKVVNPLFALLDAEFAHKLAVSAAARGWVPREKRPDPQILGLEVWGRKFSNPIGLAAGFDKNAEATEGLLALGFGFVEVGSVTPVPQEGNPKPRIFRLREDGAIINRCGFNSEGIVVVAKRLGAQHGKRMLAETSATSSSPSDEVKPGGKSGPGILGVNLGKNKTSEDAAADYVQGVHNLSQYADYLVINVSSPNTAGLRMLQGRKQLKDLVALALHLDGLIISNTTVSRPDPVSNNPVAAETGGLSGKPLFPLSTNMLREMYTLTRGKIPLIGCGGVSSGEDAYKKIRAGATLVQLYTGFAYGGPALIPQIKEELVSCLERDGFKSIQEAIGADHR</sequence>
<keyword evidence="8 11" id="KW-0560">Oxidoreductase</keyword>
<dbReference type="AlphaFoldDB" id="A0AAU9RKP9"/>
<dbReference type="SUPFAM" id="SSF51395">
    <property type="entry name" value="FMN-linked oxidoreductases"/>
    <property type="match status" value="1"/>
</dbReference>
<dbReference type="InterPro" id="IPR001295">
    <property type="entry name" value="Dihydroorotate_DH_CS"/>
</dbReference>
<evidence type="ECO:0000313" key="15">
    <source>
        <dbReference type="Proteomes" id="UP000836841"/>
    </source>
</evidence>
<feature type="domain" description="Dihydroorotate dehydrogenase catalytic" evidence="13">
    <location>
        <begin position="125"/>
        <end position="297"/>
    </location>
</feature>
<dbReference type="Gene3D" id="3.20.20.70">
    <property type="entry name" value="Aldolase class I"/>
    <property type="match status" value="2"/>
</dbReference>
<evidence type="ECO:0000256" key="9">
    <source>
        <dbReference type="ARBA" id="ARBA00023136"/>
    </source>
</evidence>
<accession>A0AAU9RKP9</accession>
<dbReference type="PANTHER" id="PTHR48109">
    <property type="entry name" value="DIHYDROOROTATE DEHYDROGENASE (QUINONE), MITOCHONDRIAL-RELATED"/>
    <property type="match status" value="1"/>
</dbReference>
<comment type="catalytic activity">
    <reaction evidence="10 11">
        <text>(S)-dihydroorotate + a quinone = orotate + a quinol</text>
        <dbReference type="Rhea" id="RHEA:30187"/>
        <dbReference type="ChEBI" id="CHEBI:24646"/>
        <dbReference type="ChEBI" id="CHEBI:30839"/>
        <dbReference type="ChEBI" id="CHEBI:30864"/>
        <dbReference type="ChEBI" id="CHEBI:132124"/>
        <dbReference type="EC" id="1.3.5.2"/>
    </reaction>
</comment>
<keyword evidence="15" id="KW-1185">Reference proteome</keyword>
<dbReference type="PROSITE" id="PS00912">
    <property type="entry name" value="DHODEHASE_2"/>
    <property type="match status" value="1"/>
</dbReference>
<dbReference type="InterPro" id="IPR005720">
    <property type="entry name" value="Dihydroorotate_DH_cat"/>
</dbReference>
<dbReference type="EC" id="1.3.5.2" evidence="4 11"/>
<dbReference type="InterPro" id="IPR005719">
    <property type="entry name" value="Dihydroorotate_DH_2"/>
</dbReference>
<keyword evidence="11" id="KW-0496">Mitochondrion</keyword>
<dbReference type="InterPro" id="IPR050074">
    <property type="entry name" value="DHO_dehydrogenase"/>
</dbReference>
<evidence type="ECO:0000256" key="3">
    <source>
        <dbReference type="ARBA" id="ARBA00005359"/>
    </source>
</evidence>
<dbReference type="NCBIfam" id="TIGR01036">
    <property type="entry name" value="pyrD_sub2"/>
    <property type="match status" value="1"/>
</dbReference>
<dbReference type="PANTHER" id="PTHR48109:SF4">
    <property type="entry name" value="DIHYDROOROTATE DEHYDROGENASE (QUINONE), MITOCHONDRIAL"/>
    <property type="match status" value="1"/>
</dbReference>
<name>A0AAU9RKP9_THLAR</name>
<comment type="pathway">
    <text evidence="2 11">Pyrimidine metabolism; UMP biosynthesis via de novo pathway; orotate from (S)-dihydroorotate (quinone route): step 1/1.</text>
</comment>
<evidence type="ECO:0000256" key="2">
    <source>
        <dbReference type="ARBA" id="ARBA00005161"/>
    </source>
</evidence>
<feature type="region of interest" description="Disordered" evidence="12">
    <location>
        <begin position="213"/>
        <end position="239"/>
    </location>
</feature>
<dbReference type="Pfam" id="PF01180">
    <property type="entry name" value="DHO_dh"/>
    <property type="match status" value="2"/>
</dbReference>
<comment type="subcellular location">
    <subcellularLocation>
        <location evidence="1">Membrane</location>
    </subcellularLocation>
    <subcellularLocation>
        <location evidence="11">Mitochondrion inner membrane</location>
        <topology evidence="11">Single-pass membrane protein</topology>
    </subcellularLocation>
</comment>
<comment type="similarity">
    <text evidence="3 11">Belongs to the dihydroorotate dehydrogenase family. Type 2 subfamily.</text>
</comment>
<evidence type="ECO:0000256" key="5">
    <source>
        <dbReference type="ARBA" id="ARBA00017599"/>
    </source>
</evidence>
<protein>
    <recommendedName>
        <fullName evidence="5 11">Dihydroorotate dehydrogenase (quinone), mitochondrial</fullName>
        <shortName evidence="11">DHOdehase</shortName>
        <ecNumber evidence="4 11">1.3.5.2</ecNumber>
    </recommendedName>
</protein>
<evidence type="ECO:0000256" key="12">
    <source>
        <dbReference type="SAM" id="MobiDB-lite"/>
    </source>
</evidence>
<organism evidence="14 15">
    <name type="scientific">Thlaspi arvense</name>
    <name type="common">Field penny-cress</name>
    <dbReference type="NCBI Taxonomy" id="13288"/>
    <lineage>
        <taxon>Eukaryota</taxon>
        <taxon>Viridiplantae</taxon>
        <taxon>Streptophyta</taxon>
        <taxon>Embryophyta</taxon>
        <taxon>Tracheophyta</taxon>
        <taxon>Spermatophyta</taxon>
        <taxon>Magnoliopsida</taxon>
        <taxon>eudicotyledons</taxon>
        <taxon>Gunneridae</taxon>
        <taxon>Pentapetalae</taxon>
        <taxon>rosids</taxon>
        <taxon>malvids</taxon>
        <taxon>Brassicales</taxon>
        <taxon>Brassicaceae</taxon>
        <taxon>Thlaspideae</taxon>
        <taxon>Thlaspi</taxon>
    </lineage>
</organism>
<evidence type="ECO:0000256" key="7">
    <source>
        <dbReference type="ARBA" id="ARBA00022643"/>
    </source>
</evidence>
<gene>
    <name evidence="14" type="ORF">TAV2_LOCUS5654</name>
</gene>
<dbReference type="Proteomes" id="UP000836841">
    <property type="component" value="Chromosome 2"/>
</dbReference>
<evidence type="ECO:0000256" key="4">
    <source>
        <dbReference type="ARBA" id="ARBA00012791"/>
    </source>
</evidence>
<dbReference type="GO" id="GO:0009220">
    <property type="term" value="P:pyrimidine ribonucleotide biosynthetic process"/>
    <property type="evidence" value="ECO:0007669"/>
    <property type="project" value="TreeGrafter"/>
</dbReference>
<proteinExistence type="inferred from homology"/>
<comment type="cofactor">
    <cofactor evidence="11">
        <name>FMN</name>
        <dbReference type="ChEBI" id="CHEBI:58210"/>
    </cofactor>
    <text evidence="11">Binds 1 FMN per subunit.</text>
</comment>
<evidence type="ECO:0000256" key="10">
    <source>
        <dbReference type="ARBA" id="ARBA00048639"/>
    </source>
</evidence>
<keyword evidence="6 11" id="KW-0285">Flavoprotein</keyword>
<dbReference type="GO" id="GO:0006207">
    <property type="term" value="P:'de novo' pyrimidine nucleobase biosynthetic process"/>
    <property type="evidence" value="ECO:0007669"/>
    <property type="project" value="InterPro"/>
</dbReference>
<dbReference type="InterPro" id="IPR013785">
    <property type="entry name" value="Aldolase_TIM"/>
</dbReference>
<evidence type="ECO:0000256" key="1">
    <source>
        <dbReference type="ARBA" id="ARBA00004370"/>
    </source>
</evidence>
<keyword evidence="11" id="KW-0999">Mitochondrion inner membrane</keyword>
<evidence type="ECO:0000256" key="8">
    <source>
        <dbReference type="ARBA" id="ARBA00023002"/>
    </source>
</evidence>
<dbReference type="EMBL" id="OU466858">
    <property type="protein sequence ID" value="CAH2044161.1"/>
    <property type="molecule type" value="Genomic_DNA"/>
</dbReference>
<keyword evidence="7 11" id="KW-0288">FMN</keyword>
<feature type="domain" description="Dihydroorotate dehydrogenase catalytic" evidence="13">
    <location>
        <begin position="299"/>
        <end position="403"/>
    </location>
</feature>
<evidence type="ECO:0000313" key="14">
    <source>
        <dbReference type="EMBL" id="CAH2044161.1"/>
    </source>
</evidence>
<dbReference type="CDD" id="cd04738">
    <property type="entry name" value="DHOD_2_like"/>
    <property type="match status" value="1"/>
</dbReference>